<evidence type="ECO:0000313" key="3">
    <source>
        <dbReference type="Proteomes" id="UP000360750"/>
    </source>
</evidence>
<feature type="region of interest" description="Disordered" evidence="1">
    <location>
        <begin position="33"/>
        <end position="59"/>
    </location>
</feature>
<sequence length="87" mass="9001">MFALGVLVGGVGVAHAEGSCTMPIANGQVAPCPPPVISTGPGDESPGPATTGPTSTGPKTEYIYEEPYWDPYVPYGPYVPYVPFISE</sequence>
<name>A0ABD7V051_9ACTN</name>
<protein>
    <submittedName>
        <fullName evidence="2">Uncharacterized protein</fullName>
    </submittedName>
</protein>
<reference evidence="2 3" key="1">
    <citation type="submission" date="2019-02" db="EMBL/GenBank/DDBJ databases">
        <authorList>
            <consortium name="Pathogen Informatics"/>
        </authorList>
    </citation>
    <scope>NUCLEOTIDE SEQUENCE [LARGE SCALE GENOMIC DNA]</scope>
    <source>
        <strain evidence="2 3">3012STDY6756503</strain>
    </source>
</reference>
<gene>
    <name evidence="2" type="ORF">NCTC8139_01155</name>
</gene>
<proteinExistence type="predicted"/>
<accession>A0ABD7V051</accession>
<evidence type="ECO:0000256" key="1">
    <source>
        <dbReference type="SAM" id="MobiDB-lite"/>
    </source>
</evidence>
<organism evidence="2 3">
    <name type="scientific">Gordonia paraffinivorans</name>
    <dbReference type="NCBI Taxonomy" id="175628"/>
    <lineage>
        <taxon>Bacteria</taxon>
        <taxon>Bacillati</taxon>
        <taxon>Actinomycetota</taxon>
        <taxon>Actinomycetes</taxon>
        <taxon>Mycobacteriales</taxon>
        <taxon>Gordoniaceae</taxon>
        <taxon>Gordonia</taxon>
    </lineage>
</organism>
<evidence type="ECO:0000313" key="2">
    <source>
        <dbReference type="EMBL" id="VFA82643.1"/>
    </source>
</evidence>
<dbReference type="EMBL" id="CAACYD010000005">
    <property type="protein sequence ID" value="VFA82643.1"/>
    <property type="molecule type" value="Genomic_DNA"/>
</dbReference>
<comment type="caution">
    <text evidence="2">The sequence shown here is derived from an EMBL/GenBank/DDBJ whole genome shotgun (WGS) entry which is preliminary data.</text>
</comment>
<feature type="compositionally biased region" description="Low complexity" evidence="1">
    <location>
        <begin position="45"/>
        <end position="58"/>
    </location>
</feature>
<dbReference type="Proteomes" id="UP000360750">
    <property type="component" value="Unassembled WGS sequence"/>
</dbReference>
<dbReference type="AlphaFoldDB" id="A0ABD7V051"/>